<comment type="caution">
    <text evidence="2">The sequence shown here is derived from an EMBL/GenBank/DDBJ whole genome shotgun (WGS) entry which is preliminary data.</text>
</comment>
<keyword evidence="1" id="KW-0812">Transmembrane</keyword>
<proteinExistence type="predicted"/>
<dbReference type="EMBL" id="SDGY01000001">
    <property type="protein sequence ID" value="TYC46945.1"/>
    <property type="molecule type" value="Genomic_DNA"/>
</dbReference>
<dbReference type="InterPro" id="IPR036866">
    <property type="entry name" value="RibonucZ/Hydroxyglut_hydro"/>
</dbReference>
<dbReference type="InterPro" id="IPR042173">
    <property type="entry name" value="RNase_J_2"/>
</dbReference>
<dbReference type="AlphaFoldDB" id="A0A6P2CLS1"/>
<sequence length="92" mass="10675">MIYVVLLPFVLVMENIISFIVEIIDLFLLEGTEVSFDGDDELIRQTEQSLQRDFANILKQTEKLVVVNPYERNIDRLLALQNTAHENGRKLL</sequence>
<evidence type="ECO:0000256" key="1">
    <source>
        <dbReference type="SAM" id="Phobius"/>
    </source>
</evidence>
<accession>A0A6P2CLS1</accession>
<protein>
    <submittedName>
        <fullName evidence="2">Uncharacterized protein</fullName>
    </submittedName>
</protein>
<reference evidence="2 3" key="1">
    <citation type="submission" date="2019-01" db="EMBL/GenBank/DDBJ databases">
        <title>Leuconostoc litchii sp. nov., a novel lactic acid bacterium isolated from lychee.</title>
        <authorList>
            <person name="Wang L.-T."/>
        </authorList>
    </citation>
    <scope>NUCLEOTIDE SEQUENCE [LARGE SCALE GENOMIC DNA]</scope>
    <source>
        <strain evidence="2 3">MB7</strain>
    </source>
</reference>
<evidence type="ECO:0000313" key="2">
    <source>
        <dbReference type="EMBL" id="TYC46945.1"/>
    </source>
</evidence>
<keyword evidence="1" id="KW-0472">Membrane</keyword>
<name>A0A6P2CLS1_9LACO</name>
<gene>
    <name evidence="2" type="ORF">ESZ47_02035</name>
</gene>
<dbReference type="RefSeq" id="WP_208797466.1">
    <property type="nucleotide sequence ID" value="NZ_SDGY01000001.1"/>
</dbReference>
<dbReference type="Gene3D" id="3.40.50.10710">
    <property type="entry name" value="Metallo-hydrolase/oxidoreductase"/>
    <property type="match status" value="1"/>
</dbReference>
<dbReference type="Gene3D" id="3.60.15.10">
    <property type="entry name" value="Ribonuclease Z/Hydroxyacylglutathione hydrolase-like"/>
    <property type="match status" value="1"/>
</dbReference>
<keyword evidence="1" id="KW-1133">Transmembrane helix</keyword>
<organism evidence="2 3">
    <name type="scientific">Leuconostoc litchii</name>
    <dbReference type="NCBI Taxonomy" id="1981069"/>
    <lineage>
        <taxon>Bacteria</taxon>
        <taxon>Bacillati</taxon>
        <taxon>Bacillota</taxon>
        <taxon>Bacilli</taxon>
        <taxon>Lactobacillales</taxon>
        <taxon>Lactobacillaceae</taxon>
        <taxon>Leuconostoc</taxon>
    </lineage>
</organism>
<evidence type="ECO:0000313" key="3">
    <source>
        <dbReference type="Proteomes" id="UP000442244"/>
    </source>
</evidence>
<keyword evidence="3" id="KW-1185">Reference proteome</keyword>
<feature type="transmembrane region" description="Helical" evidence="1">
    <location>
        <begin position="6"/>
        <end position="29"/>
    </location>
</feature>
<dbReference type="Proteomes" id="UP000442244">
    <property type="component" value="Unassembled WGS sequence"/>
</dbReference>